<evidence type="ECO:0000313" key="2">
    <source>
        <dbReference type="Proteomes" id="UP000494106"/>
    </source>
</evidence>
<comment type="caution">
    <text evidence="1">The sequence shown here is derived from an EMBL/GenBank/DDBJ whole genome shotgun (WGS) entry which is preliminary data.</text>
</comment>
<dbReference type="PANTHER" id="PTHR45749:SF21">
    <property type="entry name" value="DUF4371 DOMAIN-CONTAINING PROTEIN"/>
    <property type="match status" value="1"/>
</dbReference>
<accession>A0A8S0YX91</accession>
<proteinExistence type="predicted"/>
<reference evidence="1 2" key="1">
    <citation type="submission" date="2020-04" db="EMBL/GenBank/DDBJ databases">
        <authorList>
            <person name="Wallbank WR R."/>
            <person name="Pardo Diaz C."/>
            <person name="Kozak K."/>
            <person name="Martin S."/>
            <person name="Jiggins C."/>
            <person name="Moest M."/>
            <person name="Warren A I."/>
            <person name="Byers J.R.P. K."/>
            <person name="Montejo-Kovacevich G."/>
            <person name="Yen C E."/>
        </authorList>
    </citation>
    <scope>NUCLEOTIDE SEQUENCE [LARGE SCALE GENOMIC DNA]</scope>
</reference>
<evidence type="ECO:0000313" key="1">
    <source>
        <dbReference type="EMBL" id="CAB3222684.1"/>
    </source>
</evidence>
<dbReference type="EMBL" id="CADEBC010000088">
    <property type="protein sequence ID" value="CAB3222684.1"/>
    <property type="molecule type" value="Genomic_DNA"/>
</dbReference>
<evidence type="ECO:0008006" key="3">
    <source>
        <dbReference type="Google" id="ProtNLM"/>
    </source>
</evidence>
<dbReference type="Proteomes" id="UP000494106">
    <property type="component" value="Unassembled WGS sequence"/>
</dbReference>
<name>A0A8S0YX91_ARCPL</name>
<protein>
    <recommendedName>
        <fullName evidence="3">DUF4371 domain-containing protein</fullName>
    </recommendedName>
</protein>
<organism evidence="1 2">
    <name type="scientific">Arctia plantaginis</name>
    <name type="common">Wood tiger moth</name>
    <name type="synonym">Phalaena plantaginis</name>
    <dbReference type="NCBI Taxonomy" id="874455"/>
    <lineage>
        <taxon>Eukaryota</taxon>
        <taxon>Metazoa</taxon>
        <taxon>Ecdysozoa</taxon>
        <taxon>Arthropoda</taxon>
        <taxon>Hexapoda</taxon>
        <taxon>Insecta</taxon>
        <taxon>Pterygota</taxon>
        <taxon>Neoptera</taxon>
        <taxon>Endopterygota</taxon>
        <taxon>Lepidoptera</taxon>
        <taxon>Glossata</taxon>
        <taxon>Ditrysia</taxon>
        <taxon>Noctuoidea</taxon>
        <taxon>Erebidae</taxon>
        <taxon>Arctiinae</taxon>
        <taxon>Arctia</taxon>
    </lineage>
</organism>
<keyword evidence="2" id="KW-1185">Reference proteome</keyword>
<dbReference type="PANTHER" id="PTHR45749">
    <property type="match status" value="1"/>
</dbReference>
<sequence length="125" mass="13991">MGKDVIKADIVKKVKEAEAYSVLADETADISGTEQLSIGLRYFAEEANEVQEIFVGFVELKGLDAKSIAYCIDEFLTKEDLNPTDTCVGFGFDVLFEDVRKRRGVQAILRKNIPKHCSFVTRPIN</sequence>
<dbReference type="OrthoDB" id="7413810at2759"/>
<gene>
    <name evidence="1" type="ORF">APLA_LOCUS1237</name>
</gene>
<dbReference type="AlphaFoldDB" id="A0A8S0YX91"/>